<evidence type="ECO:0000313" key="2">
    <source>
        <dbReference type="Proteomes" id="UP000250140"/>
    </source>
</evidence>
<proteinExistence type="predicted"/>
<evidence type="ECO:0008006" key="3">
    <source>
        <dbReference type="Google" id="ProtNLM"/>
    </source>
</evidence>
<dbReference type="AlphaFoldDB" id="A0A8E2JUJ4"/>
<keyword evidence="2" id="KW-1185">Reference proteome</keyword>
<gene>
    <name evidence="1" type="ORF">AOQ84DRAFT_353643</name>
</gene>
<sequence length="381" mass="44555">MIASRNCNKTTLGWESADTNNAMPESCVMRASDETDTAQTNGQVAGDSSWLKKPLKLMLGSPSIPKKLEAPSKLLALPRELRDQVFGYLLPTASYQTRPGLQKYRPELRTRLWRVNMTKQPWGYENFSYLPSVPKRHRLDHAYLLINHQIHEEILDLYFRRSKFELHAELKNTKEDPMRFIYSPQLPSLYFLEHMTHCHLWVHWTRIVKVNEQYDELGVVSGLLQTIDKLLELLQVIETIRVSVSFSWKRAGKYVALSVEDRCDLMEVFNGHAEARWLQRLRVRSPRYKTQDYDGGVGYKIYSRREGHREKGGEMDVYVSIILEDFMDEKKRRLIANEDSRETSPPLFLPQRWRISTANLVYLARLVLPWWRGLSTQGAVQ</sequence>
<organism evidence="1 2">
    <name type="scientific">Glonium stellatum</name>
    <dbReference type="NCBI Taxonomy" id="574774"/>
    <lineage>
        <taxon>Eukaryota</taxon>
        <taxon>Fungi</taxon>
        <taxon>Dikarya</taxon>
        <taxon>Ascomycota</taxon>
        <taxon>Pezizomycotina</taxon>
        <taxon>Dothideomycetes</taxon>
        <taxon>Pleosporomycetidae</taxon>
        <taxon>Gloniales</taxon>
        <taxon>Gloniaceae</taxon>
        <taxon>Glonium</taxon>
    </lineage>
</organism>
<dbReference type="PANTHER" id="PTHR42085:SF1">
    <property type="entry name" value="F-BOX DOMAIN-CONTAINING PROTEIN"/>
    <property type="match status" value="1"/>
</dbReference>
<dbReference type="PANTHER" id="PTHR42085">
    <property type="entry name" value="F-BOX DOMAIN-CONTAINING PROTEIN"/>
    <property type="match status" value="1"/>
</dbReference>
<protein>
    <recommendedName>
        <fullName evidence="3">F-box domain-containing protein</fullName>
    </recommendedName>
</protein>
<name>A0A8E2JUJ4_9PEZI</name>
<dbReference type="OrthoDB" id="3672650at2759"/>
<evidence type="ECO:0000313" key="1">
    <source>
        <dbReference type="EMBL" id="OCL10235.1"/>
    </source>
</evidence>
<dbReference type="Proteomes" id="UP000250140">
    <property type="component" value="Unassembled WGS sequence"/>
</dbReference>
<dbReference type="InterPro" id="IPR038883">
    <property type="entry name" value="AN11006-like"/>
</dbReference>
<accession>A0A8E2JUJ4</accession>
<dbReference type="EMBL" id="KV749285">
    <property type="protein sequence ID" value="OCL10235.1"/>
    <property type="molecule type" value="Genomic_DNA"/>
</dbReference>
<reference evidence="1 2" key="1">
    <citation type="journal article" date="2016" name="Nat. Commun.">
        <title>Ectomycorrhizal ecology is imprinted in the genome of the dominant symbiotic fungus Cenococcum geophilum.</title>
        <authorList>
            <consortium name="DOE Joint Genome Institute"/>
            <person name="Peter M."/>
            <person name="Kohler A."/>
            <person name="Ohm R.A."/>
            <person name="Kuo A."/>
            <person name="Krutzmann J."/>
            <person name="Morin E."/>
            <person name="Arend M."/>
            <person name="Barry K.W."/>
            <person name="Binder M."/>
            <person name="Choi C."/>
            <person name="Clum A."/>
            <person name="Copeland A."/>
            <person name="Grisel N."/>
            <person name="Haridas S."/>
            <person name="Kipfer T."/>
            <person name="LaButti K."/>
            <person name="Lindquist E."/>
            <person name="Lipzen A."/>
            <person name="Maire R."/>
            <person name="Meier B."/>
            <person name="Mihaltcheva S."/>
            <person name="Molinier V."/>
            <person name="Murat C."/>
            <person name="Poggeler S."/>
            <person name="Quandt C.A."/>
            <person name="Sperisen C."/>
            <person name="Tritt A."/>
            <person name="Tisserant E."/>
            <person name="Crous P.W."/>
            <person name="Henrissat B."/>
            <person name="Nehls U."/>
            <person name="Egli S."/>
            <person name="Spatafora J.W."/>
            <person name="Grigoriev I.V."/>
            <person name="Martin F.M."/>
        </authorList>
    </citation>
    <scope>NUCLEOTIDE SEQUENCE [LARGE SCALE GENOMIC DNA]</scope>
    <source>
        <strain evidence="1 2">CBS 207.34</strain>
    </source>
</reference>